<evidence type="ECO:0000313" key="3">
    <source>
        <dbReference type="EMBL" id="RYP06658.1"/>
    </source>
</evidence>
<gene>
    <name evidence="3" type="ORF">DL764_003042</name>
</gene>
<organism evidence="3 4">
    <name type="scientific">Monosporascus ibericus</name>
    <dbReference type="NCBI Taxonomy" id="155417"/>
    <lineage>
        <taxon>Eukaryota</taxon>
        <taxon>Fungi</taxon>
        <taxon>Dikarya</taxon>
        <taxon>Ascomycota</taxon>
        <taxon>Pezizomycotina</taxon>
        <taxon>Sordariomycetes</taxon>
        <taxon>Xylariomycetidae</taxon>
        <taxon>Xylariales</taxon>
        <taxon>Xylariales incertae sedis</taxon>
        <taxon>Monosporascus</taxon>
    </lineage>
</organism>
<dbReference type="OrthoDB" id="4730010at2759"/>
<keyword evidence="4" id="KW-1185">Reference proteome</keyword>
<dbReference type="AlphaFoldDB" id="A0A4Q4TJA5"/>
<accession>A0A4Q4TJA5</accession>
<feature type="chain" id="PRO_5020374295" description="Ecp2 effector protein-like domain-containing protein" evidence="1">
    <location>
        <begin position="17"/>
        <end position="176"/>
    </location>
</feature>
<evidence type="ECO:0000259" key="2">
    <source>
        <dbReference type="Pfam" id="PF14856"/>
    </source>
</evidence>
<name>A0A4Q4TJA5_9PEZI</name>
<keyword evidence="1" id="KW-0732">Signal</keyword>
<comment type="caution">
    <text evidence="3">The sequence shown here is derived from an EMBL/GenBank/DDBJ whole genome shotgun (WGS) entry which is preliminary data.</text>
</comment>
<dbReference type="STRING" id="155417.A0A4Q4TJA5"/>
<reference evidence="3 4" key="1">
    <citation type="submission" date="2018-06" db="EMBL/GenBank/DDBJ databases">
        <title>Complete Genomes of Monosporascus.</title>
        <authorList>
            <person name="Robinson A.J."/>
            <person name="Natvig D.O."/>
        </authorList>
    </citation>
    <scope>NUCLEOTIDE SEQUENCE [LARGE SCALE GENOMIC DNA]</scope>
    <source>
        <strain evidence="3 4">CBS 110550</strain>
    </source>
</reference>
<proteinExistence type="predicted"/>
<dbReference type="InterPro" id="IPR029226">
    <property type="entry name" value="Ecp2-like"/>
</dbReference>
<feature type="signal peptide" evidence="1">
    <location>
        <begin position="1"/>
        <end position="16"/>
    </location>
</feature>
<feature type="domain" description="Ecp2 effector protein-like" evidence="2">
    <location>
        <begin position="63"/>
        <end position="164"/>
    </location>
</feature>
<protein>
    <recommendedName>
        <fullName evidence="2">Ecp2 effector protein-like domain-containing protein</fullName>
    </recommendedName>
</protein>
<evidence type="ECO:0000256" key="1">
    <source>
        <dbReference type="SAM" id="SignalP"/>
    </source>
</evidence>
<dbReference type="Pfam" id="PF14856">
    <property type="entry name" value="Hce2"/>
    <property type="match status" value="1"/>
</dbReference>
<dbReference type="Proteomes" id="UP000293360">
    <property type="component" value="Unassembled WGS sequence"/>
</dbReference>
<evidence type="ECO:0000313" key="4">
    <source>
        <dbReference type="Proteomes" id="UP000293360"/>
    </source>
</evidence>
<sequence length="176" mass="19507">MLRRQILSALALPTMAFSLPSMPVRSEAKETAPMCLLVEYPTTPINPPECWVWYAKTSEPADYCGPSSFNVVSDIQASAGWIDDCTSLRNSLLSAPGDFLLAHYSTEHFNTLLSHGNCALQVKPERPPTYDPIYFGGTDLTDILRSSIQRSNEGRVGVRGSMTCYSYPLDWRVVPV</sequence>
<dbReference type="EMBL" id="QJNU01000121">
    <property type="protein sequence ID" value="RYP06658.1"/>
    <property type="molecule type" value="Genomic_DNA"/>
</dbReference>